<name>A0ABX3XAP9_9BRAD</name>
<accession>A0ABX3XAP9</accession>
<evidence type="ECO:0000313" key="2">
    <source>
        <dbReference type="Proteomes" id="UP000193884"/>
    </source>
</evidence>
<evidence type="ECO:0000313" key="1">
    <source>
        <dbReference type="EMBL" id="OSJ35109.1"/>
    </source>
</evidence>
<organism evidence="1 2">
    <name type="scientific">Bradyrhizobium canariense</name>
    <dbReference type="NCBI Taxonomy" id="255045"/>
    <lineage>
        <taxon>Bacteria</taxon>
        <taxon>Pseudomonadati</taxon>
        <taxon>Pseudomonadota</taxon>
        <taxon>Alphaproteobacteria</taxon>
        <taxon>Hyphomicrobiales</taxon>
        <taxon>Nitrobacteraceae</taxon>
        <taxon>Bradyrhizobium</taxon>
    </lineage>
</organism>
<dbReference type="EMBL" id="NAFK01000114">
    <property type="protein sequence ID" value="OSJ35109.1"/>
    <property type="molecule type" value="Genomic_DNA"/>
</dbReference>
<keyword evidence="2" id="KW-1185">Reference proteome</keyword>
<comment type="caution">
    <text evidence="1">The sequence shown here is derived from an EMBL/GenBank/DDBJ whole genome shotgun (WGS) entry which is preliminary data.</text>
</comment>
<reference evidence="1 2" key="1">
    <citation type="submission" date="2017-03" db="EMBL/GenBank/DDBJ databases">
        <title>Whole genome sequences of fourteen strains of Bradyrhizobium canariense and one strain of Bradyrhizobium japonicum isolated from Lupinus (Papilionoideae: Genisteae) species in Algeria.</title>
        <authorList>
            <person name="Crovadore J."/>
            <person name="Chekireb D."/>
            <person name="Brachmann A."/>
            <person name="Chablais R."/>
            <person name="Cochard B."/>
            <person name="Lefort F."/>
        </authorList>
    </citation>
    <scope>NUCLEOTIDE SEQUENCE [LARGE SCALE GENOMIC DNA]</scope>
    <source>
        <strain evidence="1 2">UBMAN05</strain>
    </source>
</reference>
<protein>
    <submittedName>
        <fullName evidence="1">Uncharacterized protein</fullName>
    </submittedName>
</protein>
<proteinExistence type="predicted"/>
<dbReference type="Proteomes" id="UP000193884">
    <property type="component" value="Unassembled WGS sequence"/>
</dbReference>
<sequence>MAVAADIECPARGNQMAVFYPFRRACPACGRPLKAASDETVEGRLRYACTNCDGDPLPDPIARKWADGPLAPPEQ</sequence>
<gene>
    <name evidence="1" type="ORF">BST63_02470</name>
</gene>